<organism evidence="1 2">
    <name type="scientific">Pluteus cervinus</name>
    <dbReference type="NCBI Taxonomy" id="181527"/>
    <lineage>
        <taxon>Eukaryota</taxon>
        <taxon>Fungi</taxon>
        <taxon>Dikarya</taxon>
        <taxon>Basidiomycota</taxon>
        <taxon>Agaricomycotina</taxon>
        <taxon>Agaricomycetes</taxon>
        <taxon>Agaricomycetidae</taxon>
        <taxon>Agaricales</taxon>
        <taxon>Pluteineae</taxon>
        <taxon>Pluteaceae</taxon>
        <taxon>Pluteus</taxon>
    </lineage>
</organism>
<sequence length="418" mass="44696">MDLQHPPSENGHGVCHTHYPRHYPPQDQHHNIVANPTPISTSWPQSIHARALQQANLLTRASPNQNPVVGHGQESSSSQQGLTSREPTRSEVDRSEVSKAESREDVWSPEEIFNFELAAAAAESVEEHVNDVTGNGVGGGLQSAIPTLRQDITGSWPHSANHSLVGACPSQLVEHEVALNAQLGGPSFSTFVSPPEQFETASRNLSSPRHYPIPPTPSPHLHKARRTISRSTFRTPSTSQSYASAPSAHIPQISQVILPSTVVPSNLTVTPTTTNSVPPVSPSTTPGQDRIVKLDELTAPSQLLQNSASLYGVTPQVSGMGVTRGPGQTDGTGSPSRLLGWTPTNSTSVDVVLGLGSKLDASTRHSGRKRRKLTRKGSPAEISDSDLGLAADSDADNDSDVYQPPGRSQSETVYSRKW</sequence>
<accession>A0ACD3ATX0</accession>
<name>A0ACD3ATX0_9AGAR</name>
<gene>
    <name evidence="1" type="ORF">BDN72DRAFT_643062</name>
</gene>
<keyword evidence="2" id="KW-1185">Reference proteome</keyword>
<evidence type="ECO:0000313" key="2">
    <source>
        <dbReference type="Proteomes" id="UP000308600"/>
    </source>
</evidence>
<evidence type="ECO:0000313" key="1">
    <source>
        <dbReference type="EMBL" id="TFK68975.1"/>
    </source>
</evidence>
<dbReference type="EMBL" id="ML208340">
    <property type="protein sequence ID" value="TFK68975.1"/>
    <property type="molecule type" value="Genomic_DNA"/>
</dbReference>
<reference evidence="1 2" key="1">
    <citation type="journal article" date="2019" name="Nat. Ecol. Evol.">
        <title>Megaphylogeny resolves global patterns of mushroom evolution.</title>
        <authorList>
            <person name="Varga T."/>
            <person name="Krizsan K."/>
            <person name="Foldi C."/>
            <person name="Dima B."/>
            <person name="Sanchez-Garcia M."/>
            <person name="Sanchez-Ramirez S."/>
            <person name="Szollosi G.J."/>
            <person name="Szarkandi J.G."/>
            <person name="Papp V."/>
            <person name="Albert L."/>
            <person name="Andreopoulos W."/>
            <person name="Angelini C."/>
            <person name="Antonin V."/>
            <person name="Barry K.W."/>
            <person name="Bougher N.L."/>
            <person name="Buchanan P."/>
            <person name="Buyck B."/>
            <person name="Bense V."/>
            <person name="Catcheside P."/>
            <person name="Chovatia M."/>
            <person name="Cooper J."/>
            <person name="Damon W."/>
            <person name="Desjardin D."/>
            <person name="Finy P."/>
            <person name="Geml J."/>
            <person name="Haridas S."/>
            <person name="Hughes K."/>
            <person name="Justo A."/>
            <person name="Karasinski D."/>
            <person name="Kautmanova I."/>
            <person name="Kiss B."/>
            <person name="Kocsube S."/>
            <person name="Kotiranta H."/>
            <person name="LaButti K.M."/>
            <person name="Lechner B.E."/>
            <person name="Liimatainen K."/>
            <person name="Lipzen A."/>
            <person name="Lukacs Z."/>
            <person name="Mihaltcheva S."/>
            <person name="Morgado L.N."/>
            <person name="Niskanen T."/>
            <person name="Noordeloos M.E."/>
            <person name="Ohm R.A."/>
            <person name="Ortiz-Santana B."/>
            <person name="Ovrebo C."/>
            <person name="Racz N."/>
            <person name="Riley R."/>
            <person name="Savchenko A."/>
            <person name="Shiryaev A."/>
            <person name="Soop K."/>
            <person name="Spirin V."/>
            <person name="Szebenyi C."/>
            <person name="Tomsovsky M."/>
            <person name="Tulloss R.E."/>
            <person name="Uehling J."/>
            <person name="Grigoriev I.V."/>
            <person name="Vagvolgyi C."/>
            <person name="Papp T."/>
            <person name="Martin F.M."/>
            <person name="Miettinen O."/>
            <person name="Hibbett D.S."/>
            <person name="Nagy L.G."/>
        </authorList>
    </citation>
    <scope>NUCLEOTIDE SEQUENCE [LARGE SCALE GENOMIC DNA]</scope>
    <source>
        <strain evidence="1 2">NL-1719</strain>
    </source>
</reference>
<proteinExistence type="predicted"/>
<protein>
    <submittedName>
        <fullName evidence="1">Uncharacterized protein</fullName>
    </submittedName>
</protein>
<dbReference type="Proteomes" id="UP000308600">
    <property type="component" value="Unassembled WGS sequence"/>
</dbReference>